<evidence type="ECO:0000256" key="3">
    <source>
        <dbReference type="ARBA" id="ARBA00022692"/>
    </source>
</evidence>
<keyword evidence="5 6" id="KW-0472">Membrane</keyword>
<feature type="transmembrane region" description="Helical" evidence="6">
    <location>
        <begin position="40"/>
        <end position="62"/>
    </location>
</feature>
<feature type="transmembrane region" description="Helical" evidence="6">
    <location>
        <begin position="297"/>
        <end position="315"/>
    </location>
</feature>
<evidence type="ECO:0000313" key="7">
    <source>
        <dbReference type="EMBL" id="XDU65976.1"/>
    </source>
</evidence>
<reference evidence="7" key="1">
    <citation type="submission" date="2024-07" db="EMBL/GenBank/DDBJ databases">
        <authorList>
            <person name="Li X.-J."/>
            <person name="Wang X."/>
        </authorList>
    </citation>
    <scope>NUCLEOTIDE SEQUENCE</scope>
    <source>
        <strain evidence="7">HSP-334</strain>
    </source>
</reference>
<dbReference type="PANTHER" id="PTHR30250:SF11">
    <property type="entry name" value="O-ANTIGEN TRANSPORTER-RELATED"/>
    <property type="match status" value="1"/>
</dbReference>
<evidence type="ECO:0000256" key="1">
    <source>
        <dbReference type="ARBA" id="ARBA00004651"/>
    </source>
</evidence>
<name>A0AB39VDL8_9FUSO</name>
<comment type="subcellular location">
    <subcellularLocation>
        <location evidence="1">Cell membrane</location>
        <topology evidence="1">Multi-pass membrane protein</topology>
    </subcellularLocation>
</comment>
<sequence length="482" mass="55288">MDNKSLLKGTLVYTLSNVVTKMGSLVFLPIITRLLTVEEYGIVGMLEPIATLFAVFLGLGIYNAQMKKYVDLKDDPKEFGSFLFSSFFVIIVFNLLVFLFLITPFSKKIFSYIIDLNKIDYNSLIILTIVIGFVNALNTLAITLFRMKKMYRKVAFGSLIKLFSNYFLAIYFIKYMKLGALGNQIANFAAVVLLLIYCFKDYFGKFNFKFKKEYVNYSLKNGLPLIFIELTDQIVNFSDRIVLGKFIPIAIVGAYSLAFTGGRALSVITGSFINSWTPEFYEAMKTDRNNPKITKSLETFLGIISFACVIAQLFAPEAIKLIFPKSYAAAIDFIPYVLAGIVIQALVCLDYFFHFHEDSMYIFYFSVFAMAFNLIGNLILIPNFKSYGVFIALWTTILAFLLRAVAEMVVIKRKYHISFNYKKMFFYLIILLNPVIFYLSNHEVSWMKFALKIVYLGIIAKILINKEVAEKIKNIFKKFVKR</sequence>
<evidence type="ECO:0000256" key="2">
    <source>
        <dbReference type="ARBA" id="ARBA00022475"/>
    </source>
</evidence>
<keyword evidence="2" id="KW-1003">Cell membrane</keyword>
<dbReference type="Pfam" id="PF01943">
    <property type="entry name" value="Polysacc_synt"/>
    <property type="match status" value="1"/>
</dbReference>
<feature type="transmembrane region" description="Helical" evidence="6">
    <location>
        <begin position="361"/>
        <end position="381"/>
    </location>
</feature>
<accession>A0AB39VDL8</accession>
<organism evidence="7">
    <name type="scientific">Leptotrichia rugosa</name>
    <dbReference type="NCBI Taxonomy" id="3239302"/>
    <lineage>
        <taxon>Bacteria</taxon>
        <taxon>Fusobacteriati</taxon>
        <taxon>Fusobacteriota</taxon>
        <taxon>Fusobacteriia</taxon>
        <taxon>Fusobacteriales</taxon>
        <taxon>Leptotrichiaceae</taxon>
        <taxon>Leptotrichia</taxon>
    </lineage>
</organism>
<keyword evidence="4 6" id="KW-1133">Transmembrane helix</keyword>
<dbReference type="RefSeq" id="WP_369710437.1">
    <property type="nucleotide sequence ID" value="NZ_CP165644.1"/>
</dbReference>
<dbReference type="PANTHER" id="PTHR30250">
    <property type="entry name" value="PST FAMILY PREDICTED COLANIC ACID TRANSPORTER"/>
    <property type="match status" value="1"/>
</dbReference>
<dbReference type="EMBL" id="CP165644">
    <property type="protein sequence ID" value="XDU65976.1"/>
    <property type="molecule type" value="Genomic_DNA"/>
</dbReference>
<proteinExistence type="predicted"/>
<evidence type="ECO:0000256" key="4">
    <source>
        <dbReference type="ARBA" id="ARBA00022989"/>
    </source>
</evidence>
<feature type="transmembrane region" description="Helical" evidence="6">
    <location>
        <begin position="185"/>
        <end position="203"/>
    </location>
</feature>
<gene>
    <name evidence="7" type="ORF">AB8B22_05980</name>
</gene>
<dbReference type="InterPro" id="IPR002797">
    <property type="entry name" value="Polysacc_synth"/>
</dbReference>
<keyword evidence="3 6" id="KW-0812">Transmembrane</keyword>
<feature type="transmembrane region" description="Helical" evidence="6">
    <location>
        <begin position="154"/>
        <end position="173"/>
    </location>
</feature>
<dbReference type="AlphaFoldDB" id="A0AB39VDL8"/>
<feature type="transmembrane region" description="Helical" evidence="6">
    <location>
        <begin position="12"/>
        <end position="34"/>
    </location>
</feature>
<evidence type="ECO:0000256" key="6">
    <source>
        <dbReference type="SAM" id="Phobius"/>
    </source>
</evidence>
<feature type="transmembrane region" description="Helical" evidence="6">
    <location>
        <begin position="123"/>
        <end position="142"/>
    </location>
</feature>
<protein>
    <submittedName>
        <fullName evidence="7">Lipopolysaccharide biosynthesis protein</fullName>
    </submittedName>
</protein>
<feature type="transmembrane region" description="Helical" evidence="6">
    <location>
        <begin position="387"/>
        <end position="404"/>
    </location>
</feature>
<dbReference type="KEGG" id="lrug:AB8B22_05980"/>
<feature type="transmembrane region" description="Helical" evidence="6">
    <location>
        <begin position="82"/>
        <end position="103"/>
    </location>
</feature>
<evidence type="ECO:0000256" key="5">
    <source>
        <dbReference type="ARBA" id="ARBA00023136"/>
    </source>
</evidence>
<dbReference type="InterPro" id="IPR050833">
    <property type="entry name" value="Poly_Biosynth_Transport"/>
</dbReference>
<dbReference type="GO" id="GO:0005886">
    <property type="term" value="C:plasma membrane"/>
    <property type="evidence" value="ECO:0007669"/>
    <property type="project" value="UniProtKB-SubCell"/>
</dbReference>
<feature type="transmembrane region" description="Helical" evidence="6">
    <location>
        <begin position="327"/>
        <end position="349"/>
    </location>
</feature>
<feature type="transmembrane region" description="Helical" evidence="6">
    <location>
        <begin position="424"/>
        <end position="440"/>
    </location>
</feature>
<feature type="transmembrane region" description="Helical" evidence="6">
    <location>
        <begin position="446"/>
        <end position="464"/>
    </location>
</feature>